<dbReference type="HOGENOM" id="CLU_1512185_0_0_1"/>
<feature type="region of interest" description="Disordered" evidence="1">
    <location>
        <begin position="86"/>
        <end position="178"/>
    </location>
</feature>
<organism evidence="3">
    <name type="scientific">Drosophila persimilis</name>
    <name type="common">Fruit fly</name>
    <dbReference type="NCBI Taxonomy" id="7234"/>
    <lineage>
        <taxon>Eukaryota</taxon>
        <taxon>Metazoa</taxon>
        <taxon>Ecdysozoa</taxon>
        <taxon>Arthropoda</taxon>
        <taxon>Hexapoda</taxon>
        <taxon>Insecta</taxon>
        <taxon>Pterygota</taxon>
        <taxon>Neoptera</taxon>
        <taxon>Endopterygota</taxon>
        <taxon>Diptera</taxon>
        <taxon>Brachycera</taxon>
        <taxon>Muscomorpha</taxon>
        <taxon>Ephydroidea</taxon>
        <taxon>Drosophilidae</taxon>
        <taxon>Drosophila</taxon>
        <taxon>Sophophora</taxon>
    </lineage>
</organism>
<proteinExistence type="predicted"/>
<sequence>MHSSWAALRAKVVGPGMATGTKVPGFVRAMHMSDNPGLVNHRTRMLKSQPRETSQSQALNRPARYDDTFYKPVCYRKRVYERTWPEYELEEEIEEPPKPATDRRDIEGLDRKEQHRRTNSSLNHPGQQRFDDTKYTPRRWSEQSYQATWQEPQQPKAPKRHHSQRRGEGWTETRNWSR</sequence>
<dbReference type="OMA" id="VCYRERV"/>
<feature type="compositionally biased region" description="Polar residues" evidence="1">
    <location>
        <begin position="142"/>
        <end position="153"/>
    </location>
</feature>
<protein>
    <submittedName>
        <fullName evidence="2">GL10868</fullName>
    </submittedName>
</protein>
<name>B4GDD4_DROPE</name>
<reference evidence="2 3" key="1">
    <citation type="journal article" date="2007" name="Nature">
        <title>Evolution of genes and genomes on the Drosophila phylogeny.</title>
        <authorList>
            <consortium name="Drosophila 12 Genomes Consortium"/>
            <person name="Clark A.G."/>
            <person name="Eisen M.B."/>
            <person name="Smith D.R."/>
            <person name="Bergman C.M."/>
            <person name="Oliver B."/>
            <person name="Markow T.A."/>
            <person name="Kaufman T.C."/>
            <person name="Kellis M."/>
            <person name="Gelbart W."/>
            <person name="Iyer V.N."/>
            <person name="Pollard D.A."/>
            <person name="Sackton T.B."/>
            <person name="Larracuente A.M."/>
            <person name="Singh N.D."/>
            <person name="Abad J.P."/>
            <person name="Abt D.N."/>
            <person name="Adryan B."/>
            <person name="Aguade M."/>
            <person name="Akashi H."/>
            <person name="Anderson W.W."/>
            <person name="Aquadro C.F."/>
            <person name="Ardell D.H."/>
            <person name="Arguello R."/>
            <person name="Artieri C.G."/>
            <person name="Barbash D.A."/>
            <person name="Barker D."/>
            <person name="Barsanti P."/>
            <person name="Batterham P."/>
            <person name="Batzoglou S."/>
            <person name="Begun D."/>
            <person name="Bhutkar A."/>
            <person name="Blanco E."/>
            <person name="Bosak S.A."/>
            <person name="Bradley R.K."/>
            <person name="Brand A.D."/>
            <person name="Brent M.R."/>
            <person name="Brooks A.N."/>
            <person name="Brown R.H."/>
            <person name="Butlin R.K."/>
            <person name="Caggese C."/>
            <person name="Calvi B.R."/>
            <person name="Bernardo de Carvalho A."/>
            <person name="Caspi A."/>
            <person name="Castrezana S."/>
            <person name="Celniker S.E."/>
            <person name="Chang J.L."/>
            <person name="Chapple C."/>
            <person name="Chatterji S."/>
            <person name="Chinwalla A."/>
            <person name="Civetta A."/>
            <person name="Clifton S.W."/>
            <person name="Comeron J.M."/>
            <person name="Costello J.C."/>
            <person name="Coyne J.A."/>
            <person name="Daub J."/>
            <person name="David R.G."/>
            <person name="Delcher A.L."/>
            <person name="Delehaunty K."/>
            <person name="Do C.B."/>
            <person name="Ebling H."/>
            <person name="Edwards K."/>
            <person name="Eickbush T."/>
            <person name="Evans J.D."/>
            <person name="Filipski A."/>
            <person name="Findeiss S."/>
            <person name="Freyhult E."/>
            <person name="Fulton L."/>
            <person name="Fulton R."/>
            <person name="Garcia A.C."/>
            <person name="Gardiner A."/>
            <person name="Garfield D.A."/>
            <person name="Garvin B.E."/>
            <person name="Gibson G."/>
            <person name="Gilbert D."/>
            <person name="Gnerre S."/>
            <person name="Godfrey J."/>
            <person name="Good R."/>
            <person name="Gotea V."/>
            <person name="Gravely B."/>
            <person name="Greenberg A.J."/>
            <person name="Griffiths-Jones S."/>
            <person name="Gross S."/>
            <person name="Guigo R."/>
            <person name="Gustafson E.A."/>
            <person name="Haerty W."/>
            <person name="Hahn M.W."/>
            <person name="Halligan D.L."/>
            <person name="Halpern A.L."/>
            <person name="Halter G.M."/>
            <person name="Han M.V."/>
            <person name="Heger A."/>
            <person name="Hillier L."/>
            <person name="Hinrichs A.S."/>
            <person name="Holmes I."/>
            <person name="Hoskins R.A."/>
            <person name="Hubisz M.J."/>
            <person name="Hultmark D."/>
            <person name="Huntley M.A."/>
            <person name="Jaffe D.B."/>
            <person name="Jagadeeshan S."/>
            <person name="Jeck W.R."/>
            <person name="Johnson J."/>
            <person name="Jones C.D."/>
            <person name="Jordan W.C."/>
            <person name="Karpen G.H."/>
            <person name="Kataoka E."/>
            <person name="Keightley P.D."/>
            <person name="Kheradpour P."/>
            <person name="Kirkness E.F."/>
            <person name="Koerich L.B."/>
            <person name="Kristiansen K."/>
            <person name="Kudrna D."/>
            <person name="Kulathinal R.J."/>
            <person name="Kumar S."/>
            <person name="Kwok R."/>
            <person name="Lander E."/>
            <person name="Langley C.H."/>
            <person name="Lapoint R."/>
            <person name="Lazzaro B.P."/>
            <person name="Lee S.J."/>
            <person name="Levesque L."/>
            <person name="Li R."/>
            <person name="Lin C.F."/>
            <person name="Lin M.F."/>
            <person name="Lindblad-Toh K."/>
            <person name="Llopart A."/>
            <person name="Long M."/>
            <person name="Low L."/>
            <person name="Lozovsky E."/>
            <person name="Lu J."/>
            <person name="Luo M."/>
            <person name="Machado C.A."/>
            <person name="Makalowski W."/>
            <person name="Marzo M."/>
            <person name="Matsuda M."/>
            <person name="Matzkin L."/>
            <person name="McAllister B."/>
            <person name="McBride C.S."/>
            <person name="McKernan B."/>
            <person name="McKernan K."/>
            <person name="Mendez-Lago M."/>
            <person name="Minx P."/>
            <person name="Mollenhauer M.U."/>
            <person name="Montooth K."/>
            <person name="Mount S.M."/>
            <person name="Mu X."/>
            <person name="Myers E."/>
            <person name="Negre B."/>
            <person name="Newfeld S."/>
            <person name="Nielsen R."/>
            <person name="Noor M.A."/>
            <person name="O'Grady P."/>
            <person name="Pachter L."/>
            <person name="Papaceit M."/>
            <person name="Parisi M.J."/>
            <person name="Parisi M."/>
            <person name="Parts L."/>
            <person name="Pedersen J.S."/>
            <person name="Pesole G."/>
            <person name="Phillippy A.M."/>
            <person name="Ponting C.P."/>
            <person name="Pop M."/>
            <person name="Porcelli D."/>
            <person name="Powell J.R."/>
            <person name="Prohaska S."/>
            <person name="Pruitt K."/>
            <person name="Puig M."/>
            <person name="Quesneville H."/>
            <person name="Ram K.R."/>
            <person name="Rand D."/>
            <person name="Rasmussen M.D."/>
            <person name="Reed L.K."/>
            <person name="Reenan R."/>
            <person name="Reily A."/>
            <person name="Remington K.A."/>
            <person name="Rieger T.T."/>
            <person name="Ritchie M.G."/>
            <person name="Robin C."/>
            <person name="Rogers Y.H."/>
            <person name="Rohde C."/>
            <person name="Rozas J."/>
            <person name="Rubenfield M.J."/>
            <person name="Ruiz A."/>
            <person name="Russo S."/>
            <person name="Salzberg S.L."/>
            <person name="Sanchez-Gracia A."/>
            <person name="Saranga D.J."/>
            <person name="Sato H."/>
            <person name="Schaeffer S.W."/>
            <person name="Schatz M.C."/>
            <person name="Schlenke T."/>
            <person name="Schwartz R."/>
            <person name="Segarra C."/>
            <person name="Singh R.S."/>
            <person name="Sirot L."/>
            <person name="Sirota M."/>
            <person name="Sisneros N.B."/>
            <person name="Smith C.D."/>
            <person name="Smith T.F."/>
            <person name="Spieth J."/>
            <person name="Stage D.E."/>
            <person name="Stark A."/>
            <person name="Stephan W."/>
            <person name="Strausberg R.L."/>
            <person name="Strempel S."/>
            <person name="Sturgill D."/>
            <person name="Sutton G."/>
            <person name="Sutton G.G."/>
            <person name="Tao W."/>
            <person name="Teichmann S."/>
            <person name="Tobari Y.N."/>
            <person name="Tomimura Y."/>
            <person name="Tsolas J.M."/>
            <person name="Valente V.L."/>
            <person name="Venter E."/>
            <person name="Venter J.C."/>
            <person name="Vicario S."/>
            <person name="Vieira F.G."/>
            <person name="Vilella A.J."/>
            <person name="Villasante A."/>
            <person name="Walenz B."/>
            <person name="Wang J."/>
            <person name="Wasserman M."/>
            <person name="Watts T."/>
            <person name="Wilson D."/>
            <person name="Wilson R.K."/>
            <person name="Wing R.A."/>
            <person name="Wolfner M.F."/>
            <person name="Wong A."/>
            <person name="Wong G.K."/>
            <person name="Wu C.I."/>
            <person name="Wu G."/>
            <person name="Yamamoto D."/>
            <person name="Yang H.P."/>
            <person name="Yang S.P."/>
            <person name="Yorke J.A."/>
            <person name="Yoshida K."/>
            <person name="Zdobnov E."/>
            <person name="Zhang P."/>
            <person name="Zhang Y."/>
            <person name="Zimin A.V."/>
            <person name="Baldwin J."/>
            <person name="Abdouelleil A."/>
            <person name="Abdulkadir J."/>
            <person name="Abebe A."/>
            <person name="Abera B."/>
            <person name="Abreu J."/>
            <person name="Acer S.C."/>
            <person name="Aftuck L."/>
            <person name="Alexander A."/>
            <person name="An P."/>
            <person name="Anderson E."/>
            <person name="Anderson S."/>
            <person name="Arachi H."/>
            <person name="Azer M."/>
            <person name="Bachantsang P."/>
            <person name="Barry A."/>
            <person name="Bayul T."/>
            <person name="Berlin A."/>
            <person name="Bessette D."/>
            <person name="Bloom T."/>
            <person name="Blye J."/>
            <person name="Boguslavskiy L."/>
            <person name="Bonnet C."/>
            <person name="Boukhgalter B."/>
            <person name="Bourzgui I."/>
            <person name="Brown A."/>
            <person name="Cahill P."/>
            <person name="Channer S."/>
            <person name="Cheshatsang Y."/>
            <person name="Chuda L."/>
            <person name="Citroen M."/>
            <person name="Collymore A."/>
            <person name="Cooke P."/>
            <person name="Costello M."/>
            <person name="D'Aco K."/>
            <person name="Daza R."/>
            <person name="De Haan G."/>
            <person name="DeGray S."/>
            <person name="DeMaso C."/>
            <person name="Dhargay N."/>
            <person name="Dooley K."/>
            <person name="Dooley E."/>
            <person name="Doricent M."/>
            <person name="Dorje P."/>
            <person name="Dorjee K."/>
            <person name="Dupes A."/>
            <person name="Elong R."/>
            <person name="Falk J."/>
            <person name="Farina A."/>
            <person name="Faro S."/>
            <person name="Ferguson D."/>
            <person name="Fisher S."/>
            <person name="Foley C.D."/>
            <person name="Franke A."/>
            <person name="Friedrich D."/>
            <person name="Gadbois L."/>
            <person name="Gearin G."/>
            <person name="Gearin C.R."/>
            <person name="Giannoukos G."/>
            <person name="Goode T."/>
            <person name="Graham J."/>
            <person name="Grandbois E."/>
            <person name="Grewal S."/>
            <person name="Gyaltsen K."/>
            <person name="Hafez N."/>
            <person name="Hagos B."/>
            <person name="Hall J."/>
            <person name="Henson C."/>
            <person name="Hollinger A."/>
            <person name="Honan T."/>
            <person name="Huard M.D."/>
            <person name="Hughes L."/>
            <person name="Hurhula B."/>
            <person name="Husby M.E."/>
            <person name="Kamat A."/>
            <person name="Kanga B."/>
            <person name="Kashin S."/>
            <person name="Khazanovich D."/>
            <person name="Kisner P."/>
            <person name="Lance K."/>
            <person name="Lara M."/>
            <person name="Lee W."/>
            <person name="Lennon N."/>
            <person name="Letendre F."/>
            <person name="LeVine R."/>
            <person name="Lipovsky A."/>
            <person name="Liu X."/>
            <person name="Liu J."/>
            <person name="Liu S."/>
            <person name="Lokyitsang T."/>
            <person name="Lokyitsang Y."/>
            <person name="Lubonja R."/>
            <person name="Lui A."/>
            <person name="MacDonald P."/>
            <person name="Magnisalis V."/>
            <person name="Maru K."/>
            <person name="Matthews C."/>
            <person name="McCusker W."/>
            <person name="McDonough S."/>
            <person name="Mehta T."/>
            <person name="Meldrim J."/>
            <person name="Meneus L."/>
            <person name="Mihai O."/>
            <person name="Mihalev A."/>
            <person name="Mihova T."/>
            <person name="Mittelman R."/>
            <person name="Mlenga V."/>
            <person name="Montmayeur A."/>
            <person name="Mulrain L."/>
            <person name="Navidi A."/>
            <person name="Naylor J."/>
            <person name="Negash T."/>
            <person name="Nguyen T."/>
            <person name="Nguyen N."/>
            <person name="Nicol R."/>
            <person name="Norbu C."/>
            <person name="Norbu N."/>
            <person name="Novod N."/>
            <person name="O'Neill B."/>
            <person name="Osman S."/>
            <person name="Markiewicz E."/>
            <person name="Oyono O.L."/>
            <person name="Patti C."/>
            <person name="Phunkhang P."/>
            <person name="Pierre F."/>
            <person name="Priest M."/>
            <person name="Raghuraman S."/>
            <person name="Rege F."/>
            <person name="Reyes R."/>
            <person name="Rise C."/>
            <person name="Rogov P."/>
            <person name="Ross K."/>
            <person name="Ryan E."/>
            <person name="Settipalli S."/>
            <person name="Shea T."/>
            <person name="Sherpa N."/>
            <person name="Shi L."/>
            <person name="Shih D."/>
            <person name="Sparrow T."/>
            <person name="Spaulding J."/>
            <person name="Stalker J."/>
            <person name="Stange-Thomann N."/>
            <person name="Stavropoulos S."/>
            <person name="Stone C."/>
            <person name="Strader C."/>
            <person name="Tesfaye S."/>
            <person name="Thomson T."/>
            <person name="Thoulutsang Y."/>
            <person name="Thoulutsang D."/>
            <person name="Topham K."/>
            <person name="Topping I."/>
            <person name="Tsamla T."/>
            <person name="Vassiliev H."/>
            <person name="Vo A."/>
            <person name="Wangchuk T."/>
            <person name="Wangdi T."/>
            <person name="Weiand M."/>
            <person name="Wilkinson J."/>
            <person name="Wilson A."/>
            <person name="Yadav S."/>
            <person name="Young G."/>
            <person name="Yu Q."/>
            <person name="Zembek L."/>
            <person name="Zhong D."/>
            <person name="Zimmer A."/>
            <person name="Zwirko Z."/>
            <person name="Jaffe D.B."/>
            <person name="Alvarez P."/>
            <person name="Brockman W."/>
            <person name="Butler J."/>
            <person name="Chin C."/>
            <person name="Gnerre S."/>
            <person name="Grabherr M."/>
            <person name="Kleber M."/>
            <person name="Mauceli E."/>
            <person name="MacCallum I."/>
        </authorList>
    </citation>
    <scope>NUCLEOTIDE SEQUENCE [LARGE SCALE GENOMIC DNA]</scope>
    <source>
        <strain evidence="3">MSH-3 / Tucson 14011-0111.49</strain>
    </source>
</reference>
<feature type="compositionally biased region" description="Basic and acidic residues" evidence="1">
    <location>
        <begin position="129"/>
        <end position="141"/>
    </location>
</feature>
<evidence type="ECO:0000313" key="3">
    <source>
        <dbReference type="Proteomes" id="UP000008744"/>
    </source>
</evidence>
<dbReference type="Proteomes" id="UP000008744">
    <property type="component" value="Unassembled WGS sequence"/>
</dbReference>
<keyword evidence="3" id="KW-1185">Reference proteome</keyword>
<dbReference type="EMBL" id="CH479181">
    <property type="protein sequence ID" value="EDW31610.1"/>
    <property type="molecule type" value="Genomic_DNA"/>
</dbReference>
<evidence type="ECO:0000256" key="1">
    <source>
        <dbReference type="SAM" id="MobiDB-lite"/>
    </source>
</evidence>
<evidence type="ECO:0000313" key="2">
    <source>
        <dbReference type="EMBL" id="EDW31610.1"/>
    </source>
</evidence>
<dbReference type="AlphaFoldDB" id="B4GDD4"/>
<accession>B4GDD4</accession>
<gene>
    <name evidence="2" type="primary">Dper\GL10868</name>
    <name evidence="2" type="ORF">Dper_GL10868</name>
</gene>
<feature type="compositionally biased region" description="Basic and acidic residues" evidence="1">
    <location>
        <begin position="95"/>
        <end position="113"/>
    </location>
</feature>